<dbReference type="EMBL" id="MF285618">
    <property type="protein sequence ID" value="ATA65469.1"/>
    <property type="molecule type" value="Genomic_DNA"/>
</dbReference>
<sequence length="77" mass="8599">MTRKAFYIIAAIILVIGWAVVGYCIYDAFHQVSAWYIFGNVACAIMVFIWMGALIVAVGMQVKPTKMEHAHDKAGNY</sequence>
<keyword evidence="1" id="KW-0812">Transmembrane</keyword>
<accession>A0A289YYY6</accession>
<gene>
    <name evidence="2" type="ORF">2050HW_00134</name>
</gene>
<keyword evidence="1" id="KW-1133">Transmembrane helix</keyword>
<feature type="transmembrane region" description="Helical" evidence="1">
    <location>
        <begin position="7"/>
        <end position="29"/>
    </location>
</feature>
<organism evidence="2 3">
    <name type="scientific">Serratia phage vB_SmaM_ 2050HW</name>
    <dbReference type="NCBI Taxonomy" id="2024252"/>
    <lineage>
        <taxon>Viruses</taxon>
        <taxon>Duplodnaviria</taxon>
        <taxon>Heunggongvirae</taxon>
        <taxon>Uroviricota</taxon>
        <taxon>Caudoviricetes</taxon>
        <taxon>Chimalliviridae</taxon>
        <taxon>Moabitevirus</taxon>
        <taxon>Moabitevirus mv2050HW</taxon>
    </lineage>
</organism>
<dbReference type="Proteomes" id="UP000223363">
    <property type="component" value="Segment"/>
</dbReference>
<evidence type="ECO:0000256" key="1">
    <source>
        <dbReference type="SAM" id="Phobius"/>
    </source>
</evidence>
<evidence type="ECO:0000313" key="2">
    <source>
        <dbReference type="EMBL" id="ATA65469.1"/>
    </source>
</evidence>
<reference evidence="3" key="1">
    <citation type="submission" date="2017-06" db="EMBL/GenBank/DDBJ databases">
        <authorList>
            <person name="Zhao X."/>
        </authorList>
    </citation>
    <scope>NUCLEOTIDE SEQUENCE [LARGE SCALE GENOMIC DNA]</scope>
</reference>
<proteinExistence type="predicted"/>
<keyword evidence="1" id="KW-0472">Membrane</keyword>
<evidence type="ECO:0000313" key="3">
    <source>
        <dbReference type="Proteomes" id="UP000223363"/>
    </source>
</evidence>
<protein>
    <submittedName>
        <fullName evidence="2">Uncharacterized protein</fullName>
    </submittedName>
</protein>
<keyword evidence="3" id="KW-1185">Reference proteome</keyword>
<feature type="transmembrane region" description="Helical" evidence="1">
    <location>
        <begin position="35"/>
        <end position="58"/>
    </location>
</feature>
<name>A0A289YYY6_9CAUD</name>